<feature type="compositionally biased region" description="Low complexity" evidence="1">
    <location>
        <begin position="361"/>
        <end position="376"/>
    </location>
</feature>
<dbReference type="AlphaFoldDB" id="A0A9W7AQT6"/>
<feature type="compositionally biased region" description="Basic and acidic residues" evidence="1">
    <location>
        <begin position="381"/>
        <end position="391"/>
    </location>
</feature>
<dbReference type="OrthoDB" id="206433at2759"/>
<name>A0A9W7AQT6_9STRA</name>
<feature type="compositionally biased region" description="Basic residues" evidence="1">
    <location>
        <begin position="298"/>
        <end position="325"/>
    </location>
</feature>
<feature type="compositionally biased region" description="Basic residues" evidence="1">
    <location>
        <begin position="45"/>
        <end position="56"/>
    </location>
</feature>
<feature type="compositionally biased region" description="Acidic residues" evidence="1">
    <location>
        <begin position="257"/>
        <end position="269"/>
    </location>
</feature>
<proteinExistence type="predicted"/>
<comment type="caution">
    <text evidence="2">The sequence shown here is derived from an EMBL/GenBank/DDBJ whole genome shotgun (WGS) entry which is preliminary data.</text>
</comment>
<feature type="region of interest" description="Disordered" evidence="1">
    <location>
        <begin position="257"/>
        <end position="276"/>
    </location>
</feature>
<keyword evidence="3" id="KW-1185">Reference proteome</keyword>
<protein>
    <submittedName>
        <fullName evidence="2">Uncharacterized protein</fullName>
    </submittedName>
</protein>
<sequence>MPETDFNKMSDYERQRAERIARNNAYLEKLGLKNSAKSMREETKARKKKRVSKPKQRVAPGQERRSARKRGNADDLVELSNDWDETVGGFRQVTKKVVDDEEITYYSTSKVRSSTVNIDVEEYTLSDADKKKLSKNCDLNYLNKLAEFLTHHNMCSEANVRSVMKQATALYSGKGVFYKWWPEGHQWFMEGIRVTPLTDLVQVLLDAKEWENTYGRDKGNGWLLDHPLKKMLIFQQFCLNNPEFMDSDLKLGAWLAEEEEGSDEDEDIENIPVYQSEREVTGNLSELLESAGTMTPSKKTKSPSKKSPSKSPSAKKSRTPVKSPRKGGDPAMLPFVVKQATPEKTPQKKSAKDILREKAAAKAAASKNKSETAATKSPKKSQREILREKAASKMKAPAKSKKDLLKEKVAMKKSQSSPKVPKKSVREQLLAKVATKRSESTIGDYEYGEIVDVDWGGTGEWYEAEIKKLIPSGKGQFGICDSYDVRFLEGGEFGEVKSCWIKRRGQ</sequence>
<gene>
    <name evidence="2" type="ORF">TrST_g11116</name>
</gene>
<reference evidence="3" key="1">
    <citation type="journal article" date="2023" name="Commun. Biol.">
        <title>Genome analysis of Parmales, the sister group of diatoms, reveals the evolutionary specialization of diatoms from phago-mixotrophs to photoautotrophs.</title>
        <authorList>
            <person name="Ban H."/>
            <person name="Sato S."/>
            <person name="Yoshikawa S."/>
            <person name="Yamada K."/>
            <person name="Nakamura Y."/>
            <person name="Ichinomiya M."/>
            <person name="Sato N."/>
            <person name="Blanc-Mathieu R."/>
            <person name="Endo H."/>
            <person name="Kuwata A."/>
            <person name="Ogata H."/>
        </authorList>
    </citation>
    <scope>NUCLEOTIDE SEQUENCE [LARGE SCALE GENOMIC DNA]</scope>
    <source>
        <strain evidence="3">NIES 3701</strain>
    </source>
</reference>
<evidence type="ECO:0000313" key="3">
    <source>
        <dbReference type="Proteomes" id="UP001165085"/>
    </source>
</evidence>
<feature type="compositionally biased region" description="Basic and acidic residues" evidence="1">
    <location>
        <begin position="400"/>
        <end position="410"/>
    </location>
</feature>
<organism evidence="2 3">
    <name type="scientific">Triparma strigata</name>
    <dbReference type="NCBI Taxonomy" id="1606541"/>
    <lineage>
        <taxon>Eukaryota</taxon>
        <taxon>Sar</taxon>
        <taxon>Stramenopiles</taxon>
        <taxon>Ochrophyta</taxon>
        <taxon>Bolidophyceae</taxon>
        <taxon>Parmales</taxon>
        <taxon>Triparmaceae</taxon>
        <taxon>Triparma</taxon>
    </lineage>
</organism>
<dbReference type="Proteomes" id="UP001165085">
    <property type="component" value="Unassembled WGS sequence"/>
</dbReference>
<feature type="compositionally biased region" description="Basic and acidic residues" evidence="1">
    <location>
        <begin position="350"/>
        <end position="360"/>
    </location>
</feature>
<feature type="region of interest" description="Disordered" evidence="1">
    <location>
        <begin position="291"/>
        <end position="425"/>
    </location>
</feature>
<feature type="region of interest" description="Disordered" evidence="1">
    <location>
        <begin position="31"/>
        <end position="75"/>
    </location>
</feature>
<dbReference type="EMBL" id="BRXY01000208">
    <property type="protein sequence ID" value="GMH77496.1"/>
    <property type="molecule type" value="Genomic_DNA"/>
</dbReference>
<evidence type="ECO:0000256" key="1">
    <source>
        <dbReference type="SAM" id="MobiDB-lite"/>
    </source>
</evidence>
<accession>A0A9W7AQT6</accession>
<evidence type="ECO:0000313" key="2">
    <source>
        <dbReference type="EMBL" id="GMH77496.1"/>
    </source>
</evidence>